<feature type="domain" description="Sulfotransferase" evidence="3">
    <location>
        <begin position="6"/>
        <end position="171"/>
    </location>
</feature>
<dbReference type="EMBL" id="JACEEZ010010873">
    <property type="protein sequence ID" value="KAG0721580.1"/>
    <property type="molecule type" value="Genomic_DNA"/>
</dbReference>
<proteinExistence type="inferred from homology"/>
<dbReference type="GO" id="GO:0008146">
    <property type="term" value="F:sulfotransferase activity"/>
    <property type="evidence" value="ECO:0007669"/>
    <property type="project" value="InterPro"/>
</dbReference>
<accession>A0A8J4YHW4</accession>
<comment type="caution">
    <text evidence="4">The sequence shown here is derived from an EMBL/GenBank/DDBJ whole genome shotgun (WGS) entry which is preliminary data.</text>
</comment>
<keyword evidence="5" id="KW-1185">Reference proteome</keyword>
<evidence type="ECO:0000259" key="3">
    <source>
        <dbReference type="Pfam" id="PF00685"/>
    </source>
</evidence>
<comment type="similarity">
    <text evidence="1">Belongs to the sulfotransferase 1 family.</text>
</comment>
<sequence>MTECAPSPRSFKSHLPLSLLPSNLLATTKTVYLARNPKDVVLSYLHHSRIFRNHAYVGTLEQFVQYFLDGDLLYGPYWLHLKEAWEQKDNPNLLFMFYEDLKQNTVLELKRLNDFLGTKLTQEQLESVAHYTSFPEMKARDGLVGEGAEDIFNGDIVKKDGGFFRKGSVHRYLGVYMINSSSD</sequence>
<protein>
    <submittedName>
        <fullName evidence="4">Sulfotransferase 1A4</fullName>
    </submittedName>
</protein>
<dbReference type="InterPro" id="IPR000863">
    <property type="entry name" value="Sulfotransferase_dom"/>
</dbReference>
<dbReference type="PANTHER" id="PTHR11783">
    <property type="entry name" value="SULFOTRANSFERASE SULT"/>
    <property type="match status" value="1"/>
</dbReference>
<dbReference type="OrthoDB" id="205623at2759"/>
<name>A0A8J4YHW4_CHIOP</name>
<dbReference type="AlphaFoldDB" id="A0A8J4YHW4"/>
<evidence type="ECO:0000313" key="5">
    <source>
        <dbReference type="Proteomes" id="UP000770661"/>
    </source>
</evidence>
<evidence type="ECO:0000256" key="2">
    <source>
        <dbReference type="ARBA" id="ARBA00022679"/>
    </source>
</evidence>
<keyword evidence="2" id="KW-0808">Transferase</keyword>
<evidence type="ECO:0000313" key="4">
    <source>
        <dbReference type="EMBL" id="KAG0721580.1"/>
    </source>
</evidence>
<dbReference type="InterPro" id="IPR027417">
    <property type="entry name" value="P-loop_NTPase"/>
</dbReference>
<dbReference type="Proteomes" id="UP000770661">
    <property type="component" value="Unassembled WGS sequence"/>
</dbReference>
<dbReference type="EMBL" id="JACEEZ010010873">
    <property type="protein sequence ID" value="KAG0721578.1"/>
    <property type="molecule type" value="Genomic_DNA"/>
</dbReference>
<dbReference type="Pfam" id="PF00685">
    <property type="entry name" value="Sulfotransfer_1"/>
    <property type="match status" value="1"/>
</dbReference>
<dbReference type="SUPFAM" id="SSF52540">
    <property type="entry name" value="P-loop containing nucleoside triphosphate hydrolases"/>
    <property type="match status" value="1"/>
</dbReference>
<dbReference type="Gene3D" id="3.40.50.300">
    <property type="entry name" value="P-loop containing nucleotide triphosphate hydrolases"/>
    <property type="match status" value="1"/>
</dbReference>
<organism evidence="4 5">
    <name type="scientific">Chionoecetes opilio</name>
    <name type="common">Atlantic snow crab</name>
    <name type="synonym">Cancer opilio</name>
    <dbReference type="NCBI Taxonomy" id="41210"/>
    <lineage>
        <taxon>Eukaryota</taxon>
        <taxon>Metazoa</taxon>
        <taxon>Ecdysozoa</taxon>
        <taxon>Arthropoda</taxon>
        <taxon>Crustacea</taxon>
        <taxon>Multicrustacea</taxon>
        <taxon>Malacostraca</taxon>
        <taxon>Eumalacostraca</taxon>
        <taxon>Eucarida</taxon>
        <taxon>Decapoda</taxon>
        <taxon>Pleocyemata</taxon>
        <taxon>Brachyura</taxon>
        <taxon>Eubrachyura</taxon>
        <taxon>Majoidea</taxon>
        <taxon>Majidae</taxon>
        <taxon>Chionoecetes</taxon>
    </lineage>
</organism>
<reference evidence="4" key="1">
    <citation type="submission" date="2020-07" db="EMBL/GenBank/DDBJ databases">
        <title>The High-quality genome of the commercially important snow crab, Chionoecetes opilio.</title>
        <authorList>
            <person name="Jeong J.-H."/>
            <person name="Ryu S."/>
        </authorList>
    </citation>
    <scope>NUCLEOTIDE SEQUENCE</scope>
    <source>
        <strain evidence="4">MADBK_172401_WGS</strain>
        <tissue evidence="4">Digestive gland</tissue>
    </source>
</reference>
<evidence type="ECO:0000256" key="1">
    <source>
        <dbReference type="ARBA" id="ARBA00005771"/>
    </source>
</evidence>
<gene>
    <name evidence="4" type="primary">SULT1C4_4</name>
    <name evidence="4" type="ORF">GWK47_046201</name>
</gene>